<comment type="subcellular location">
    <subcellularLocation>
        <location evidence="2">Membrane</location>
    </subcellularLocation>
</comment>
<dbReference type="EC" id="2.7.13.3" evidence="3"/>
<dbReference type="SUPFAM" id="SSF55785">
    <property type="entry name" value="PYP-like sensor domain (PAS domain)"/>
    <property type="match status" value="1"/>
</dbReference>
<dbReference type="Gene3D" id="3.30.565.10">
    <property type="entry name" value="Histidine kinase-like ATPase, C-terminal domain"/>
    <property type="match status" value="1"/>
</dbReference>
<feature type="domain" description="HAMP" evidence="11">
    <location>
        <begin position="304"/>
        <end position="357"/>
    </location>
</feature>
<dbReference type="InterPro" id="IPR036097">
    <property type="entry name" value="HisK_dim/P_sf"/>
</dbReference>
<proteinExistence type="predicted"/>
<keyword evidence="4 7" id="KW-0597">Phosphoprotein</keyword>
<evidence type="ECO:0000256" key="7">
    <source>
        <dbReference type="PROSITE-ProRule" id="PRU00169"/>
    </source>
</evidence>
<dbReference type="SUPFAM" id="SSF52172">
    <property type="entry name" value="CheY-like"/>
    <property type="match status" value="1"/>
</dbReference>
<dbReference type="InterPro" id="IPR005467">
    <property type="entry name" value="His_kinase_dom"/>
</dbReference>
<dbReference type="PRINTS" id="PR00344">
    <property type="entry name" value="BCTRLSENSOR"/>
</dbReference>
<feature type="domain" description="Histidine kinase" evidence="8">
    <location>
        <begin position="510"/>
        <end position="734"/>
    </location>
</feature>
<feature type="domain" description="PAC" evidence="10">
    <location>
        <begin position="436"/>
        <end position="488"/>
    </location>
</feature>
<keyword evidence="5" id="KW-0808">Transferase</keyword>
<dbReference type="InterPro" id="IPR003660">
    <property type="entry name" value="HAMP_dom"/>
</dbReference>
<evidence type="ECO:0000259" key="9">
    <source>
        <dbReference type="PROSITE" id="PS50110"/>
    </source>
</evidence>
<dbReference type="AlphaFoldDB" id="W4LPN9"/>
<reference evidence="12 13" key="1">
    <citation type="journal article" date="2014" name="Nature">
        <title>An environmental bacterial taxon with a large and distinct metabolic repertoire.</title>
        <authorList>
            <person name="Wilson M.C."/>
            <person name="Mori T."/>
            <person name="Ruckert C."/>
            <person name="Uria A.R."/>
            <person name="Helf M.J."/>
            <person name="Takada K."/>
            <person name="Gernert C."/>
            <person name="Steffens U.A."/>
            <person name="Heycke N."/>
            <person name="Schmitt S."/>
            <person name="Rinke C."/>
            <person name="Helfrich E.J."/>
            <person name="Brachmann A.O."/>
            <person name="Gurgui C."/>
            <person name="Wakimoto T."/>
            <person name="Kracht M."/>
            <person name="Crusemann M."/>
            <person name="Hentschel U."/>
            <person name="Abe I."/>
            <person name="Matsunaga S."/>
            <person name="Kalinowski J."/>
            <person name="Takeyama H."/>
            <person name="Piel J."/>
        </authorList>
    </citation>
    <scope>NUCLEOTIDE SEQUENCE [LARGE SCALE GENOMIC DNA]</scope>
    <source>
        <strain evidence="13">TSY1</strain>
    </source>
</reference>
<dbReference type="CDD" id="cd00156">
    <property type="entry name" value="REC"/>
    <property type="match status" value="1"/>
</dbReference>
<evidence type="ECO:0000259" key="10">
    <source>
        <dbReference type="PROSITE" id="PS50113"/>
    </source>
</evidence>
<dbReference type="InterPro" id="IPR000700">
    <property type="entry name" value="PAS-assoc_C"/>
</dbReference>
<comment type="catalytic activity">
    <reaction evidence="1">
        <text>ATP + protein L-histidine = ADP + protein N-phospho-L-histidine.</text>
        <dbReference type="EC" id="2.7.13.3"/>
    </reaction>
</comment>
<dbReference type="EMBL" id="AZHW01000380">
    <property type="protein sequence ID" value="ETX00044.1"/>
    <property type="molecule type" value="Genomic_DNA"/>
</dbReference>
<dbReference type="Pfam" id="PF17201">
    <property type="entry name" value="Cache_3-Cache_2"/>
    <property type="match status" value="1"/>
</dbReference>
<feature type="domain" description="Response regulatory" evidence="9">
    <location>
        <begin position="753"/>
        <end position="869"/>
    </location>
</feature>
<dbReference type="InterPro" id="IPR001789">
    <property type="entry name" value="Sig_transdc_resp-reg_receiver"/>
</dbReference>
<dbReference type="Gene3D" id="1.10.287.130">
    <property type="match status" value="1"/>
</dbReference>
<dbReference type="Pfam" id="PF02518">
    <property type="entry name" value="HATPase_c"/>
    <property type="match status" value="1"/>
</dbReference>
<dbReference type="InterPro" id="IPR036890">
    <property type="entry name" value="HATPase_C_sf"/>
</dbReference>
<dbReference type="PROSITE" id="PS50885">
    <property type="entry name" value="HAMP"/>
    <property type="match status" value="1"/>
</dbReference>
<evidence type="ECO:0000259" key="8">
    <source>
        <dbReference type="PROSITE" id="PS50109"/>
    </source>
</evidence>
<dbReference type="SUPFAM" id="SSF47384">
    <property type="entry name" value="Homodimeric domain of signal transducing histidine kinase"/>
    <property type="match status" value="1"/>
</dbReference>
<dbReference type="SUPFAM" id="SSF55874">
    <property type="entry name" value="ATPase domain of HSP90 chaperone/DNA topoisomerase II/histidine kinase"/>
    <property type="match status" value="1"/>
</dbReference>
<dbReference type="SMART" id="SM00388">
    <property type="entry name" value="HisKA"/>
    <property type="match status" value="1"/>
</dbReference>
<gene>
    <name evidence="12" type="ORF">ETSY1_12645</name>
</gene>
<dbReference type="HOGENOM" id="CLU_000445_114_21_7"/>
<dbReference type="Proteomes" id="UP000019141">
    <property type="component" value="Unassembled WGS sequence"/>
</dbReference>
<evidence type="ECO:0000256" key="1">
    <source>
        <dbReference type="ARBA" id="ARBA00000085"/>
    </source>
</evidence>
<dbReference type="PANTHER" id="PTHR43065">
    <property type="entry name" value="SENSOR HISTIDINE KINASE"/>
    <property type="match status" value="1"/>
</dbReference>
<dbReference type="GO" id="GO:0000155">
    <property type="term" value="F:phosphorelay sensor kinase activity"/>
    <property type="evidence" value="ECO:0007669"/>
    <property type="project" value="InterPro"/>
</dbReference>
<dbReference type="InterPro" id="IPR013656">
    <property type="entry name" value="PAS_4"/>
</dbReference>
<dbReference type="Pfam" id="PF00072">
    <property type="entry name" value="Response_reg"/>
    <property type="match status" value="1"/>
</dbReference>
<dbReference type="CDD" id="cd06225">
    <property type="entry name" value="HAMP"/>
    <property type="match status" value="1"/>
</dbReference>
<dbReference type="PROSITE" id="PS50113">
    <property type="entry name" value="PAC"/>
    <property type="match status" value="1"/>
</dbReference>
<dbReference type="InterPro" id="IPR001610">
    <property type="entry name" value="PAC"/>
</dbReference>
<dbReference type="CDD" id="cd00130">
    <property type="entry name" value="PAS"/>
    <property type="match status" value="1"/>
</dbReference>
<keyword evidence="6" id="KW-0418">Kinase</keyword>
<dbReference type="InterPro" id="IPR011006">
    <property type="entry name" value="CheY-like_superfamily"/>
</dbReference>
<keyword evidence="13" id="KW-1185">Reference proteome</keyword>
<evidence type="ECO:0000256" key="2">
    <source>
        <dbReference type="ARBA" id="ARBA00004370"/>
    </source>
</evidence>
<dbReference type="InterPro" id="IPR003661">
    <property type="entry name" value="HisK_dim/P_dom"/>
</dbReference>
<dbReference type="InterPro" id="IPR004358">
    <property type="entry name" value="Sig_transdc_His_kin-like_C"/>
</dbReference>
<evidence type="ECO:0000256" key="6">
    <source>
        <dbReference type="ARBA" id="ARBA00022777"/>
    </source>
</evidence>
<dbReference type="PROSITE" id="PS50109">
    <property type="entry name" value="HIS_KIN"/>
    <property type="match status" value="1"/>
</dbReference>
<organism evidence="12 13">
    <name type="scientific">Entotheonella factor</name>
    <dbReference type="NCBI Taxonomy" id="1429438"/>
    <lineage>
        <taxon>Bacteria</taxon>
        <taxon>Pseudomonadati</taxon>
        <taxon>Nitrospinota/Tectimicrobiota group</taxon>
        <taxon>Candidatus Tectimicrobiota</taxon>
        <taxon>Candidatus Entotheonellia</taxon>
        <taxon>Candidatus Entotheonellales</taxon>
        <taxon>Candidatus Entotheonellaceae</taxon>
        <taxon>Candidatus Entotheonella</taxon>
    </lineage>
</organism>
<dbReference type="Gene3D" id="3.30.450.20">
    <property type="entry name" value="PAS domain"/>
    <property type="match status" value="2"/>
</dbReference>
<dbReference type="SMART" id="SM00448">
    <property type="entry name" value="REC"/>
    <property type="match status" value="1"/>
</dbReference>
<evidence type="ECO:0000256" key="4">
    <source>
        <dbReference type="ARBA" id="ARBA00022553"/>
    </source>
</evidence>
<evidence type="ECO:0000256" key="5">
    <source>
        <dbReference type="ARBA" id="ARBA00022679"/>
    </source>
</evidence>
<dbReference type="InterPro" id="IPR000014">
    <property type="entry name" value="PAS"/>
</dbReference>
<accession>W4LPN9</accession>
<dbReference type="InterPro" id="IPR003594">
    <property type="entry name" value="HATPase_dom"/>
</dbReference>
<dbReference type="Gene3D" id="3.40.50.2300">
    <property type="match status" value="1"/>
</dbReference>
<evidence type="ECO:0000259" key="11">
    <source>
        <dbReference type="PROSITE" id="PS50885"/>
    </source>
</evidence>
<name>W4LPN9_ENTF1</name>
<feature type="modified residue" description="4-aspartylphosphate" evidence="7">
    <location>
        <position position="804"/>
    </location>
</feature>
<dbReference type="PROSITE" id="PS50110">
    <property type="entry name" value="RESPONSE_REGULATORY"/>
    <property type="match status" value="1"/>
</dbReference>
<dbReference type="CDD" id="cd12912">
    <property type="entry name" value="PDC2_MCP_like"/>
    <property type="match status" value="1"/>
</dbReference>
<dbReference type="NCBIfam" id="TIGR00229">
    <property type="entry name" value="sensory_box"/>
    <property type="match status" value="1"/>
</dbReference>
<dbReference type="GO" id="GO:0016020">
    <property type="term" value="C:membrane"/>
    <property type="evidence" value="ECO:0007669"/>
    <property type="project" value="UniProtKB-SubCell"/>
</dbReference>
<dbReference type="CDD" id="cd00082">
    <property type="entry name" value="HisKA"/>
    <property type="match status" value="1"/>
</dbReference>
<dbReference type="Pfam" id="PF00512">
    <property type="entry name" value="HisKA"/>
    <property type="match status" value="1"/>
</dbReference>
<dbReference type="InterPro" id="IPR033462">
    <property type="entry name" value="Cache_3-Cache_2"/>
</dbReference>
<evidence type="ECO:0000313" key="12">
    <source>
        <dbReference type="EMBL" id="ETX00044.1"/>
    </source>
</evidence>
<evidence type="ECO:0000313" key="13">
    <source>
        <dbReference type="Proteomes" id="UP000019141"/>
    </source>
</evidence>
<evidence type="ECO:0000256" key="3">
    <source>
        <dbReference type="ARBA" id="ARBA00012438"/>
    </source>
</evidence>
<comment type="caution">
    <text evidence="12">The sequence shown here is derived from an EMBL/GenBank/DDBJ whole genome shotgun (WGS) entry which is preliminary data.</text>
</comment>
<dbReference type="SMART" id="SM00086">
    <property type="entry name" value="PAC"/>
    <property type="match status" value="1"/>
</dbReference>
<dbReference type="PANTHER" id="PTHR43065:SF42">
    <property type="entry name" value="TWO-COMPONENT SENSOR PPRA"/>
    <property type="match status" value="1"/>
</dbReference>
<dbReference type="SMART" id="SM00387">
    <property type="entry name" value="HATPase_c"/>
    <property type="match status" value="1"/>
</dbReference>
<dbReference type="PATRIC" id="fig|1429438.4.peg.2535"/>
<dbReference type="Pfam" id="PF08448">
    <property type="entry name" value="PAS_4"/>
    <property type="match status" value="1"/>
</dbReference>
<dbReference type="InterPro" id="IPR035965">
    <property type="entry name" value="PAS-like_dom_sf"/>
</dbReference>
<sequence>MHLTLARVSLRQLLPVLFFLLAAVPAGSIGVVLTNKSWDRELQTVREQHLQLAHNLVEALERYAEDVEAVFQMIVTAKASVVDDLPARKLDDLLRRLHFKYICIVNAAGQTQRLIFPQADRPIEHVSAQLLETLRVADADTDHPPEFSETLPDHFGDPSIFLWQRLDAQRYALGALKTDYFIRLQSAISFGENGYAVIVDRSGKIIAHPNPEWRQRMQDMSHTEPVRRMMAGETDVARFMSKHVDAEAIAGFTTTPKTGWGVMIPQPLSELQAHVSQVQRTVWLVISLALLFATLLGGLVSRCLATPLQRIGQAASRFATGSYDARVGDLGAFHTRETVNLATQFNSMADDVNASWQAQSESEQRCREFAEIAADWFWETDRQQIFTYVSQPTGTATHGEAGVLLGRHRSAYVYNDPEGTIVARIQHHMDREESFDNVVHQVLDSEGRPIYLSVAGRPMRDPSGNMVGYRGVARDISELLHTQAQLRQAQRSERLRHTQKLEAIGTLAGGIAHDFNNILGAILGYTDLVLHQTGLDDTTRLYLQQVFASGNRAKELVKQILTFGRKSAPLRQPVHLGGVVEEALSLLRATLPATITIQHDIDKSVGTIDADATQIHQVLMNLGTNAEYAMRNLNGVFEVRIDAVEVDEAIIARHAALRPGSHARLTVSDTGHGMTPDVLARIFEPFFTTKDVGDGTGMGLAVVHGIVTNHGGSIAVRSSPRQGTTFEIYLPQHSSPAACSVSLEAPILNGNGSILFVDDEEAIALLGRGMLEHLGYEVAVFTSSLAALETFRQAPHRFDLVITDQTMPSLTGEAFARELRRIRPDIPVILCTGFSHAIDAEKAKAQGIDAFLMKPIMGHDLFQVVQRILSQRTGNIQ</sequence>
<protein>
    <recommendedName>
        <fullName evidence="3">histidine kinase</fullName>
        <ecNumber evidence="3">2.7.13.3</ecNumber>
    </recommendedName>
</protein>
<dbReference type="Gene3D" id="6.10.340.10">
    <property type="match status" value="1"/>
</dbReference>